<dbReference type="InterPro" id="IPR036890">
    <property type="entry name" value="HATPase_C_sf"/>
</dbReference>
<evidence type="ECO:0000259" key="15">
    <source>
        <dbReference type="PROSITE" id="PS50109"/>
    </source>
</evidence>
<comment type="catalytic activity">
    <reaction evidence="1">
        <text>ATP + protein L-histidine = ADP + protein N-phospho-L-histidine.</text>
        <dbReference type="EC" id="2.7.13.3"/>
    </reaction>
</comment>
<dbReference type="RefSeq" id="WP_413779713.1">
    <property type="nucleotide sequence ID" value="NZ_JAUOZS010000001.1"/>
</dbReference>
<keyword evidence="5" id="KW-0597">Phosphoprotein</keyword>
<dbReference type="PRINTS" id="PR00344">
    <property type="entry name" value="BCTRLSENSOR"/>
</dbReference>
<evidence type="ECO:0000256" key="9">
    <source>
        <dbReference type="ARBA" id="ARBA00022777"/>
    </source>
</evidence>
<sequence>MQDNLSIVLVQRIAIIAVVAYVFSHTRAFRLMFKEQSTYREQAVLIIFFSSISIAGTYLGIPLDDAIANVRDTGTVVAGLLGGPLVGTVTGLIAGIHRITLGGFTGEACGVATIVGGIISGYIHHRMRPKTPDWIVGVVTGVAVILFSMGLIIYMSKPYPAARALAANVALPMSLANAIGISVFMIIIHNAREHQTRIGALQTHKALRIANAALPYFRQGLNQVSAEKVATTIRGMTSAAAVAITNRERVLAHVGLGEDHHLPANLLMTNATKSCLETGQVTVAQRASEIGCCEEGCPLKSAVVVPLHCRDEIVGTLKLYYAREEAMTALDIEFAQGLGQIFCTQLELANLEKMAELAAKAELKALRAQINPHFLFNALNTIVSLCRTNPEEARSLIIELSDFFRRSLKTSRDFVTLKEELEHVESYLTLEKARFGPRLTIVRTIDDEALNVQIPTFTIQPLVENAVKHGLLAQETGGTVNITARRNGNSVDIVIADDGAGISRSTLAQVLVTGFGKGAGVGLSNVNERLKNIYGPKHALVIESVEGQGTTVSLSIPATARGVVA</sequence>
<keyword evidence="9 16" id="KW-0418">Kinase</keyword>
<feature type="domain" description="Histidine kinase" evidence="15">
    <location>
        <begin position="459"/>
        <end position="560"/>
    </location>
</feature>
<evidence type="ECO:0000256" key="8">
    <source>
        <dbReference type="ARBA" id="ARBA00022741"/>
    </source>
</evidence>
<dbReference type="InterPro" id="IPR029016">
    <property type="entry name" value="GAF-like_dom_sf"/>
</dbReference>
<dbReference type="PANTHER" id="PTHR34220">
    <property type="entry name" value="SENSOR HISTIDINE KINASE YPDA"/>
    <property type="match status" value="1"/>
</dbReference>
<feature type="transmembrane region" description="Helical" evidence="14">
    <location>
        <begin position="43"/>
        <end position="61"/>
    </location>
</feature>
<gene>
    <name evidence="16" type="ORF">Q4T40_08060</name>
</gene>
<accession>A0ABU3NWK0</accession>
<comment type="subcellular location">
    <subcellularLocation>
        <location evidence="2">Cell membrane</location>
        <topology evidence="2">Multi-pass membrane protein</topology>
    </subcellularLocation>
</comment>
<evidence type="ECO:0000256" key="7">
    <source>
        <dbReference type="ARBA" id="ARBA00022692"/>
    </source>
</evidence>
<evidence type="ECO:0000256" key="11">
    <source>
        <dbReference type="ARBA" id="ARBA00022989"/>
    </source>
</evidence>
<proteinExistence type="predicted"/>
<keyword evidence="12" id="KW-0902">Two-component regulatory system</keyword>
<evidence type="ECO:0000256" key="2">
    <source>
        <dbReference type="ARBA" id="ARBA00004651"/>
    </source>
</evidence>
<keyword evidence="17" id="KW-1185">Reference proteome</keyword>
<dbReference type="InterPro" id="IPR003018">
    <property type="entry name" value="GAF"/>
</dbReference>
<evidence type="ECO:0000313" key="16">
    <source>
        <dbReference type="EMBL" id="MDT8901189.1"/>
    </source>
</evidence>
<evidence type="ECO:0000256" key="6">
    <source>
        <dbReference type="ARBA" id="ARBA00022679"/>
    </source>
</evidence>
<evidence type="ECO:0000256" key="3">
    <source>
        <dbReference type="ARBA" id="ARBA00012438"/>
    </source>
</evidence>
<dbReference type="InterPro" id="IPR004358">
    <property type="entry name" value="Sig_transdc_His_kin-like_C"/>
</dbReference>
<evidence type="ECO:0000256" key="5">
    <source>
        <dbReference type="ARBA" id="ARBA00022553"/>
    </source>
</evidence>
<evidence type="ECO:0000256" key="13">
    <source>
        <dbReference type="ARBA" id="ARBA00023136"/>
    </source>
</evidence>
<feature type="transmembrane region" description="Helical" evidence="14">
    <location>
        <begin position="166"/>
        <end position="188"/>
    </location>
</feature>
<dbReference type="SMART" id="SM00065">
    <property type="entry name" value="GAF"/>
    <property type="match status" value="1"/>
</dbReference>
<keyword evidence="13 14" id="KW-0472">Membrane</keyword>
<evidence type="ECO:0000256" key="12">
    <source>
        <dbReference type="ARBA" id="ARBA00023012"/>
    </source>
</evidence>
<evidence type="ECO:0000256" key="14">
    <source>
        <dbReference type="SAM" id="Phobius"/>
    </source>
</evidence>
<keyword evidence="4" id="KW-1003">Cell membrane</keyword>
<feature type="transmembrane region" description="Helical" evidence="14">
    <location>
        <begin position="6"/>
        <end position="23"/>
    </location>
</feature>
<comment type="caution">
    <text evidence="16">The sequence shown here is derived from an EMBL/GenBank/DDBJ whole genome shotgun (WGS) entry which is preliminary data.</text>
</comment>
<dbReference type="Pfam" id="PF02518">
    <property type="entry name" value="HATPase_c"/>
    <property type="match status" value="1"/>
</dbReference>
<keyword evidence="8" id="KW-0547">Nucleotide-binding</keyword>
<dbReference type="GO" id="GO:0004673">
    <property type="term" value="F:protein histidine kinase activity"/>
    <property type="evidence" value="ECO:0007669"/>
    <property type="project" value="UniProtKB-EC"/>
</dbReference>
<dbReference type="Gene3D" id="3.30.450.40">
    <property type="match status" value="1"/>
</dbReference>
<evidence type="ECO:0000256" key="1">
    <source>
        <dbReference type="ARBA" id="ARBA00000085"/>
    </source>
</evidence>
<organism evidence="16 17">
    <name type="scientific">Anaeroselena agilis</name>
    <dbReference type="NCBI Taxonomy" id="3063788"/>
    <lineage>
        <taxon>Bacteria</taxon>
        <taxon>Bacillati</taxon>
        <taxon>Bacillota</taxon>
        <taxon>Negativicutes</taxon>
        <taxon>Acetonemataceae</taxon>
        <taxon>Anaeroselena</taxon>
    </lineage>
</organism>
<dbReference type="InterPro" id="IPR011620">
    <property type="entry name" value="Sig_transdc_His_kinase_LytS_TM"/>
</dbReference>
<protein>
    <recommendedName>
        <fullName evidence="3">histidine kinase</fullName>
        <ecNumber evidence="3">2.7.13.3</ecNumber>
    </recommendedName>
</protein>
<evidence type="ECO:0000256" key="10">
    <source>
        <dbReference type="ARBA" id="ARBA00022840"/>
    </source>
</evidence>
<feature type="transmembrane region" description="Helical" evidence="14">
    <location>
        <begin position="73"/>
        <end position="94"/>
    </location>
</feature>
<keyword evidence="7 14" id="KW-0812">Transmembrane</keyword>
<dbReference type="Proteomes" id="UP001254848">
    <property type="component" value="Unassembled WGS sequence"/>
</dbReference>
<name>A0ABU3NWK0_9FIRM</name>
<keyword evidence="10" id="KW-0067">ATP-binding</keyword>
<dbReference type="PROSITE" id="PS50109">
    <property type="entry name" value="HIS_KIN"/>
    <property type="match status" value="1"/>
</dbReference>
<dbReference type="SMART" id="SM00387">
    <property type="entry name" value="HATPase_c"/>
    <property type="match status" value="1"/>
</dbReference>
<dbReference type="InterPro" id="IPR005467">
    <property type="entry name" value="His_kinase_dom"/>
</dbReference>
<dbReference type="Pfam" id="PF01590">
    <property type="entry name" value="GAF"/>
    <property type="match status" value="1"/>
</dbReference>
<dbReference type="Gene3D" id="1.10.1760.20">
    <property type="match status" value="1"/>
</dbReference>
<dbReference type="Pfam" id="PF07694">
    <property type="entry name" value="5TM-5TMR_LYT"/>
    <property type="match status" value="1"/>
</dbReference>
<dbReference type="InterPro" id="IPR050640">
    <property type="entry name" value="Bact_2-comp_sensor_kinase"/>
</dbReference>
<evidence type="ECO:0000313" key="17">
    <source>
        <dbReference type="Proteomes" id="UP001254848"/>
    </source>
</evidence>
<evidence type="ECO:0000256" key="4">
    <source>
        <dbReference type="ARBA" id="ARBA00022475"/>
    </source>
</evidence>
<reference evidence="16 17" key="1">
    <citation type="submission" date="2023-07" db="EMBL/GenBank/DDBJ databases">
        <title>The novel representative of Negativicutes class, Anaeroselena agilis gen. nov. sp. nov.</title>
        <authorList>
            <person name="Prokofeva M.I."/>
            <person name="Elcheninov A.G."/>
            <person name="Klyukina A."/>
            <person name="Kublanov I.V."/>
            <person name="Frolov E.N."/>
            <person name="Podosokorskaya O.A."/>
        </authorList>
    </citation>
    <scope>NUCLEOTIDE SEQUENCE [LARGE SCALE GENOMIC DNA]</scope>
    <source>
        <strain evidence="16 17">4137-cl</strain>
    </source>
</reference>
<dbReference type="PANTHER" id="PTHR34220:SF7">
    <property type="entry name" value="SENSOR HISTIDINE KINASE YPDA"/>
    <property type="match status" value="1"/>
</dbReference>
<feature type="transmembrane region" description="Helical" evidence="14">
    <location>
        <begin position="101"/>
        <end position="122"/>
    </location>
</feature>
<dbReference type="SUPFAM" id="SSF55874">
    <property type="entry name" value="ATPase domain of HSP90 chaperone/DNA topoisomerase II/histidine kinase"/>
    <property type="match status" value="1"/>
</dbReference>
<feature type="transmembrane region" description="Helical" evidence="14">
    <location>
        <begin position="134"/>
        <end position="154"/>
    </location>
</feature>
<dbReference type="InterPro" id="IPR003594">
    <property type="entry name" value="HATPase_dom"/>
</dbReference>
<dbReference type="SUPFAM" id="SSF55781">
    <property type="entry name" value="GAF domain-like"/>
    <property type="match status" value="1"/>
</dbReference>
<dbReference type="EC" id="2.7.13.3" evidence="3"/>
<dbReference type="InterPro" id="IPR010559">
    <property type="entry name" value="Sig_transdc_His_kin_internal"/>
</dbReference>
<keyword evidence="6 16" id="KW-0808">Transferase</keyword>
<dbReference type="EMBL" id="JAUOZS010000001">
    <property type="protein sequence ID" value="MDT8901189.1"/>
    <property type="molecule type" value="Genomic_DNA"/>
</dbReference>
<dbReference type="Gene3D" id="3.30.565.10">
    <property type="entry name" value="Histidine kinase-like ATPase, C-terminal domain"/>
    <property type="match status" value="1"/>
</dbReference>
<keyword evidence="11 14" id="KW-1133">Transmembrane helix</keyword>
<dbReference type="Pfam" id="PF06580">
    <property type="entry name" value="His_kinase"/>
    <property type="match status" value="1"/>
</dbReference>